<feature type="transmembrane region" description="Helical" evidence="1">
    <location>
        <begin position="518"/>
        <end position="538"/>
    </location>
</feature>
<evidence type="ECO:0000256" key="1">
    <source>
        <dbReference type="SAM" id="Phobius"/>
    </source>
</evidence>
<evidence type="ECO:0000313" key="3">
    <source>
        <dbReference type="Proteomes" id="UP001162131"/>
    </source>
</evidence>
<sequence length="548" mass="63713">MFVSPSSSVLPEPFEAFKIEEKPIENVNYLDETRWQDLNNYETFATKNEPDEEMKVEVHYIFHHAIIALAIHLIHVAFGPASLPVLWFFFGNNLCTNMGFNWHPFYIFEFVSWFWVLLTVIYFILFPEQFSSTSSLIISTSTIITLRLLLVSIKYGYYTEKNWKMMRNEKIDIKSLTKYLLIASWLTIPTDLIIEEHLKSYKRLNRFPNSLFLKFESGLPMKIKERINKNEESEDHCLKFNKKETNCISTIALTEILIELSNNRAISKIEMRIIDVFAGLYTFFPIVLSLFSIQFDNSLEGIFGVAYAVFSMIISFIFTNRFLLYIYVGIVDMKRRKFLMKQCAALISCQELDRSFPKEYRLPSLDFTDLRTIDSWYNMRAACLDFGRTYTHRTFVYSSLVLPLCIFIILGIILQFFGAVNFSVIISKAALASIIFLSFISLSEILYIIIVGSQVNDSFDLHKDLIVTLSNDILHLRENTDAKNSILYQALMSVYYKLEQDDRVRPVRIMGFKANSGFMLNLGALFWSGVLSLVQFVYTSDNLFCLNN</sequence>
<name>A0AAU9J592_9CILI</name>
<feature type="transmembrane region" description="Helical" evidence="1">
    <location>
        <begin position="429"/>
        <end position="450"/>
    </location>
</feature>
<dbReference type="AlphaFoldDB" id="A0AAU9J592"/>
<keyword evidence="1" id="KW-1133">Transmembrane helix</keyword>
<protein>
    <recommendedName>
        <fullName evidence="4">Odorant receptor</fullName>
    </recommendedName>
</protein>
<feature type="transmembrane region" description="Helical" evidence="1">
    <location>
        <begin position="395"/>
        <end position="417"/>
    </location>
</feature>
<reference evidence="2" key="1">
    <citation type="submission" date="2021-09" db="EMBL/GenBank/DDBJ databases">
        <authorList>
            <consortium name="AG Swart"/>
            <person name="Singh M."/>
            <person name="Singh A."/>
            <person name="Seah K."/>
            <person name="Emmerich C."/>
        </authorList>
    </citation>
    <scope>NUCLEOTIDE SEQUENCE</scope>
    <source>
        <strain evidence="2">ATCC30299</strain>
    </source>
</reference>
<evidence type="ECO:0000313" key="2">
    <source>
        <dbReference type="EMBL" id="CAG9320426.1"/>
    </source>
</evidence>
<keyword evidence="1" id="KW-0472">Membrane</keyword>
<proteinExistence type="predicted"/>
<dbReference type="EMBL" id="CAJZBQ010000025">
    <property type="protein sequence ID" value="CAG9320426.1"/>
    <property type="molecule type" value="Genomic_DNA"/>
</dbReference>
<accession>A0AAU9J592</accession>
<comment type="caution">
    <text evidence="2">The sequence shown here is derived from an EMBL/GenBank/DDBJ whole genome shotgun (WGS) entry which is preliminary data.</text>
</comment>
<keyword evidence="1" id="KW-0812">Transmembrane</keyword>
<feature type="transmembrane region" description="Helical" evidence="1">
    <location>
        <begin position="136"/>
        <end position="156"/>
    </location>
</feature>
<gene>
    <name evidence="2" type="ORF">BSTOLATCC_MIC26341</name>
</gene>
<feature type="transmembrane region" description="Helical" evidence="1">
    <location>
        <begin position="273"/>
        <end position="293"/>
    </location>
</feature>
<evidence type="ECO:0008006" key="4">
    <source>
        <dbReference type="Google" id="ProtNLM"/>
    </source>
</evidence>
<organism evidence="2 3">
    <name type="scientific">Blepharisma stoltei</name>
    <dbReference type="NCBI Taxonomy" id="1481888"/>
    <lineage>
        <taxon>Eukaryota</taxon>
        <taxon>Sar</taxon>
        <taxon>Alveolata</taxon>
        <taxon>Ciliophora</taxon>
        <taxon>Postciliodesmatophora</taxon>
        <taxon>Heterotrichea</taxon>
        <taxon>Heterotrichida</taxon>
        <taxon>Blepharismidae</taxon>
        <taxon>Blepharisma</taxon>
    </lineage>
</organism>
<keyword evidence="3" id="KW-1185">Reference proteome</keyword>
<feature type="transmembrane region" description="Helical" evidence="1">
    <location>
        <begin position="305"/>
        <end position="331"/>
    </location>
</feature>
<feature type="transmembrane region" description="Helical" evidence="1">
    <location>
        <begin position="102"/>
        <end position="124"/>
    </location>
</feature>
<feature type="transmembrane region" description="Helical" evidence="1">
    <location>
        <begin position="65"/>
        <end position="90"/>
    </location>
</feature>
<dbReference type="Proteomes" id="UP001162131">
    <property type="component" value="Unassembled WGS sequence"/>
</dbReference>